<dbReference type="Proteomes" id="UP000184204">
    <property type="component" value="Unassembled WGS sequence"/>
</dbReference>
<reference evidence="3" key="3">
    <citation type="submission" date="2016-11" db="EMBL/GenBank/DDBJ databases">
        <authorList>
            <person name="Varghese N."/>
            <person name="Submissions S."/>
        </authorList>
    </citation>
    <scope>NUCLEOTIDE SEQUENCE</scope>
    <source>
        <strain evidence="3">DSM 1682</strain>
    </source>
</reference>
<evidence type="ECO:0000256" key="1">
    <source>
        <dbReference type="SAM" id="Phobius"/>
    </source>
</evidence>
<accession>A0A110A6W6</accession>
<evidence type="ECO:0000313" key="4">
    <source>
        <dbReference type="Proteomes" id="UP000068026"/>
    </source>
</evidence>
<protein>
    <recommendedName>
        <fullName evidence="6">DUF1294 domain-containing protein</fullName>
    </recommendedName>
</protein>
<feature type="transmembrane region" description="Helical" evidence="1">
    <location>
        <begin position="43"/>
        <end position="67"/>
    </location>
</feature>
<dbReference type="AlphaFoldDB" id="A0A110A6W6"/>
<evidence type="ECO:0000313" key="5">
    <source>
        <dbReference type="Proteomes" id="UP000184204"/>
    </source>
</evidence>
<dbReference type="Proteomes" id="UP000068026">
    <property type="component" value="Chromosome"/>
</dbReference>
<reference evidence="4" key="2">
    <citation type="submission" date="2016-01" db="EMBL/GenBank/DDBJ databases">
        <authorList>
            <person name="Poehlein A."/>
            <person name="Schlien K."/>
            <person name="Gottschalk G."/>
            <person name="Buckel W."/>
            <person name="Daniel R."/>
        </authorList>
    </citation>
    <scope>NUCLEOTIDE SEQUENCE [LARGE SCALE GENOMIC DNA]</scope>
    <source>
        <strain evidence="4">X2</strain>
    </source>
</reference>
<feature type="transmembrane region" description="Helical" evidence="1">
    <location>
        <begin position="79"/>
        <end position="96"/>
    </location>
</feature>
<keyword evidence="4" id="KW-1185">Reference proteome</keyword>
<evidence type="ECO:0008006" key="6">
    <source>
        <dbReference type="Google" id="ProtNLM"/>
    </source>
</evidence>
<sequence>MLFYTVVLFLISIFFYSETRQTRKMASRLLPEFNADASTAALAAKHFFTISACSATSGILVLGCWIYQKITHLTCPKPFLAFSMLIYAGGFMLGLYRCYKLKITLNSKQL</sequence>
<evidence type="ECO:0000313" key="3">
    <source>
        <dbReference type="EMBL" id="SHE80481.1"/>
    </source>
</evidence>
<dbReference type="EMBL" id="FQUA01000007">
    <property type="protein sequence ID" value="SHE80481.1"/>
    <property type="molecule type" value="Genomic_DNA"/>
</dbReference>
<reference evidence="5" key="4">
    <citation type="submission" date="2016-11" db="EMBL/GenBank/DDBJ databases">
        <authorList>
            <person name="Jaros S."/>
            <person name="Januszkiewicz K."/>
            <person name="Wedrychowicz H."/>
        </authorList>
    </citation>
    <scope>NUCLEOTIDE SEQUENCE [LARGE SCALE GENOMIC DNA]</scope>
    <source>
        <strain evidence="5">DSM 1682</strain>
    </source>
</reference>
<proteinExistence type="predicted"/>
<evidence type="ECO:0000313" key="2">
    <source>
        <dbReference type="EMBL" id="AMJ40092.1"/>
    </source>
</evidence>
<keyword evidence="1" id="KW-1133">Transmembrane helix</keyword>
<dbReference type="RefSeq" id="WP_066047486.1">
    <property type="nucleotide sequence ID" value="NZ_CP014223.1"/>
</dbReference>
<reference evidence="2 4" key="1">
    <citation type="journal article" date="2016" name="Genome Announc.">
        <title>Complete Genome Sequence of the Amino Acid-Fermenting Clostridium propionicum X2 (DSM 1682).</title>
        <authorList>
            <person name="Poehlein A."/>
            <person name="Schlien K."/>
            <person name="Chowdhury N.P."/>
            <person name="Gottschalk G."/>
            <person name="Buckel W."/>
            <person name="Daniel R."/>
        </authorList>
    </citation>
    <scope>NUCLEOTIDE SEQUENCE [LARGE SCALE GENOMIC DNA]</scope>
    <source>
        <strain evidence="2 4">X2</strain>
    </source>
</reference>
<dbReference type="OrthoDB" id="9966682at2"/>
<dbReference type="KEGG" id="cpro:CPRO_04830"/>
<keyword evidence="1" id="KW-0472">Membrane</keyword>
<dbReference type="EMBL" id="CP014223">
    <property type="protein sequence ID" value="AMJ40092.1"/>
    <property type="molecule type" value="Genomic_DNA"/>
</dbReference>
<organism evidence="3 5">
    <name type="scientific">Anaerotignum propionicum DSM 1682</name>
    <dbReference type="NCBI Taxonomy" id="991789"/>
    <lineage>
        <taxon>Bacteria</taxon>
        <taxon>Bacillati</taxon>
        <taxon>Bacillota</taxon>
        <taxon>Clostridia</taxon>
        <taxon>Lachnospirales</taxon>
        <taxon>Anaerotignaceae</taxon>
        <taxon>Anaerotignum</taxon>
    </lineage>
</organism>
<keyword evidence="1" id="KW-0812">Transmembrane</keyword>
<gene>
    <name evidence="2" type="ORF">CPRO_04830</name>
    <name evidence="3" type="ORF">SAMN02745151_01866</name>
</gene>
<name>A0A110A6W6_ANAPI</name>